<protein>
    <recommendedName>
        <fullName evidence="1">Glyoxalase-related protein domain-containing protein</fullName>
    </recommendedName>
</protein>
<dbReference type="AlphaFoldDB" id="B9TDT7"/>
<keyword evidence="3" id="KW-1185">Reference proteome</keyword>
<dbReference type="Proteomes" id="UP000008311">
    <property type="component" value="Unassembled WGS sequence"/>
</dbReference>
<dbReference type="InParanoid" id="B9TDT7"/>
<evidence type="ECO:0000313" key="2">
    <source>
        <dbReference type="EMBL" id="EEF25977.1"/>
    </source>
</evidence>
<accession>B9TDT7</accession>
<reference evidence="3" key="1">
    <citation type="journal article" date="2010" name="Nat. Biotechnol.">
        <title>Draft genome sequence of the oilseed species Ricinus communis.</title>
        <authorList>
            <person name="Chan A.P."/>
            <person name="Crabtree J."/>
            <person name="Zhao Q."/>
            <person name="Lorenzi H."/>
            <person name="Orvis J."/>
            <person name="Puiu D."/>
            <person name="Melake-Berhan A."/>
            <person name="Jones K.M."/>
            <person name="Redman J."/>
            <person name="Chen G."/>
            <person name="Cahoon E.B."/>
            <person name="Gedil M."/>
            <person name="Stanke M."/>
            <person name="Haas B.J."/>
            <person name="Wortman J.R."/>
            <person name="Fraser-Liggett C.M."/>
            <person name="Ravel J."/>
            <person name="Rabinowicz P.D."/>
        </authorList>
    </citation>
    <scope>NUCLEOTIDE SEQUENCE [LARGE SCALE GENOMIC DNA]</scope>
    <source>
        <strain evidence="3">cv. Hale</strain>
    </source>
</reference>
<dbReference type="InterPro" id="IPR045517">
    <property type="entry name" value="Glyoxalase_8"/>
</dbReference>
<name>B9TDT7_RICCO</name>
<evidence type="ECO:0000259" key="1">
    <source>
        <dbReference type="Pfam" id="PF20066"/>
    </source>
</evidence>
<dbReference type="Pfam" id="PF20066">
    <property type="entry name" value="Glyoxalase_8"/>
    <property type="match status" value="1"/>
</dbReference>
<organism evidence="2 3">
    <name type="scientific">Ricinus communis</name>
    <name type="common">Castor bean</name>
    <dbReference type="NCBI Taxonomy" id="3988"/>
    <lineage>
        <taxon>Eukaryota</taxon>
        <taxon>Viridiplantae</taxon>
        <taxon>Streptophyta</taxon>
        <taxon>Embryophyta</taxon>
        <taxon>Tracheophyta</taxon>
        <taxon>Spermatophyta</taxon>
        <taxon>Magnoliopsida</taxon>
        <taxon>eudicotyledons</taxon>
        <taxon>Gunneridae</taxon>
        <taxon>Pentapetalae</taxon>
        <taxon>rosids</taxon>
        <taxon>fabids</taxon>
        <taxon>Malpighiales</taxon>
        <taxon>Euphorbiaceae</taxon>
        <taxon>Acalyphoideae</taxon>
        <taxon>Acalypheae</taxon>
        <taxon>Ricinus</taxon>
    </lineage>
</organism>
<gene>
    <name evidence="2" type="ORF">RCOM_1955010</name>
</gene>
<dbReference type="EMBL" id="EQ978468">
    <property type="protein sequence ID" value="EEF25977.1"/>
    <property type="molecule type" value="Genomic_DNA"/>
</dbReference>
<sequence length="442" mass="47830">MGFTPNILRLDACLCAAGTQLQSTDLVAADALLAVQTAPGNLHALKHAAHHLRQLLREQNHLIKQSLAFEALARYLGHPDWNTARKLLLARESSQKPTAIGGSAWLYVFEIFDKSSGVADIVSGLNLVGKRLRDVARLRLISCPDSPPEGVHVLNQWRSPGSASLSIADALNDSRRCWLGSAISQGLPAFGLVQGLCMLRHFIYVELKEPVAGMRRSYRTISGELERVFRCQLRMPALDSLGAFGNMQVLPEGFLQWAHAASAVPDNSWLTTQAVPCATVFDFEWTSATPRLVRYGVGLPGTSATSETNANVQQWVQTLTAKGVTLSQGGLASVSHADFAPLLAGSWLAEGKLANPSTGVPVASRAGDLTFLDLWATCEPKGRPPFFLVSAMSGSGKSFLANELIVDALSNHRNVRSWTAVKAMPSSQTFSTRKYLWRADSS</sequence>
<proteinExistence type="predicted"/>
<feature type="non-terminal residue" evidence="2">
    <location>
        <position position="442"/>
    </location>
</feature>
<evidence type="ECO:0000313" key="3">
    <source>
        <dbReference type="Proteomes" id="UP000008311"/>
    </source>
</evidence>
<feature type="domain" description="Glyoxalase-related protein" evidence="1">
    <location>
        <begin position="41"/>
        <end position="99"/>
    </location>
</feature>